<feature type="chain" id="PRO_5042546604" description="ThuA-like domain-containing protein" evidence="1">
    <location>
        <begin position="38"/>
        <end position="280"/>
    </location>
</feature>
<organism evidence="3 4">
    <name type="scientific">Xanthomonas axonopodis pv. citri (strain 306)</name>
    <dbReference type="NCBI Taxonomy" id="190486"/>
    <lineage>
        <taxon>Bacteria</taxon>
        <taxon>Pseudomonadati</taxon>
        <taxon>Pseudomonadota</taxon>
        <taxon>Gammaproteobacteria</taxon>
        <taxon>Lysobacterales</taxon>
        <taxon>Lysobacteraceae</taxon>
        <taxon>Xanthomonas</taxon>
    </lineage>
</organism>
<dbReference type="EMBL" id="AE008923">
    <property type="protein sequence ID" value="AAM38828.1"/>
    <property type="molecule type" value="Genomic_DNA"/>
</dbReference>
<dbReference type="SUPFAM" id="SSF52317">
    <property type="entry name" value="Class I glutamine amidotransferase-like"/>
    <property type="match status" value="1"/>
</dbReference>
<gene>
    <name evidence="3" type="ordered locus">XAC3992</name>
</gene>
<evidence type="ECO:0000259" key="2">
    <source>
        <dbReference type="Pfam" id="PF06283"/>
    </source>
</evidence>
<dbReference type="Gene3D" id="3.40.50.880">
    <property type="match status" value="1"/>
</dbReference>
<dbReference type="Proteomes" id="UP000000576">
    <property type="component" value="Chromosome"/>
</dbReference>
<sequence>MPAARRYTAQHRKHGERCMKCLWLSGLLLVCAFNASAEQYKILVAAIPNQYHHDYIPVAKPQFEAMARKHYVEMVWAWNAKAFDGDLSQYAAIVLLNTPATDLDPTQRANFQKYVRNGGGVVAVHKAFAIKRGDWEWYDHMIGRSFRTHPYMQTAMVDVADANFPATAGLPKRWVWSDEWYEYDPPYGDDLVTLLTVDERSYDPTLIWPGQVAKGMGKQHPVAWYHHFEGGRVFATALGHLAEAYNDPRYLEHLYGGIYWAATGKGIESSAPAAKTKRQH</sequence>
<evidence type="ECO:0000313" key="3">
    <source>
        <dbReference type="EMBL" id="AAM38828.1"/>
    </source>
</evidence>
<dbReference type="InterPro" id="IPR029062">
    <property type="entry name" value="Class_I_gatase-like"/>
</dbReference>
<dbReference type="AlphaFoldDB" id="A0AAI7ZIM8"/>
<proteinExistence type="predicted"/>
<dbReference type="Pfam" id="PF06283">
    <property type="entry name" value="ThuA"/>
    <property type="match status" value="1"/>
</dbReference>
<dbReference type="InterPro" id="IPR029010">
    <property type="entry name" value="ThuA-like"/>
</dbReference>
<dbReference type="KEGG" id="xac:XAC3992"/>
<dbReference type="PANTHER" id="PTHR40469:SF2">
    <property type="entry name" value="GALACTOSE-BINDING DOMAIN-LIKE SUPERFAMILY PROTEIN"/>
    <property type="match status" value="1"/>
</dbReference>
<keyword evidence="1" id="KW-0732">Signal</keyword>
<evidence type="ECO:0000256" key="1">
    <source>
        <dbReference type="SAM" id="SignalP"/>
    </source>
</evidence>
<evidence type="ECO:0000313" key="4">
    <source>
        <dbReference type="Proteomes" id="UP000000576"/>
    </source>
</evidence>
<accession>A0AAI7ZIM8</accession>
<name>A0AAI7ZIM8_XANAC</name>
<feature type="domain" description="ThuA-like" evidence="2">
    <location>
        <begin position="41"/>
        <end position="261"/>
    </location>
</feature>
<reference evidence="3 4" key="1">
    <citation type="journal article" date="2002" name="Nature">
        <title>Comparison of the genomes of two Xanthomonas pathogens with differing host specificities.</title>
        <authorList>
            <person name="da Silva A.C."/>
            <person name="Ferro J.A."/>
            <person name="Reinach F.C."/>
            <person name="Farah C.S."/>
            <person name="Furlan L.R."/>
            <person name="Quaggio R.B."/>
            <person name="Monteiro-Vitorello C.B."/>
            <person name="Van Sluys M.A."/>
            <person name="Almeida N.F."/>
            <person name="Alves L.M."/>
            <person name="do Amaral A.M."/>
            <person name="Bertolini M.C."/>
            <person name="Camargo L.E."/>
            <person name="Camarotte G."/>
            <person name="Cannavan F."/>
            <person name="Cardozo J."/>
            <person name="Chambergo F."/>
            <person name="Ciapina L.P."/>
            <person name="Cicarelli R.M."/>
            <person name="Coutinho L.L."/>
            <person name="Cursino-Santos J.R."/>
            <person name="El-Dorry H."/>
            <person name="Faria J.B."/>
            <person name="Ferreira A.J."/>
            <person name="Ferreira R.C."/>
            <person name="Ferro M.I."/>
            <person name="Formighieri E.F."/>
            <person name="Franco M.C."/>
            <person name="Greggio C.C."/>
            <person name="Gruber A."/>
            <person name="Katsuyama A.M."/>
            <person name="Kishi L.T."/>
            <person name="Leite R.P."/>
            <person name="Lemos E.G."/>
            <person name="Lemos M.V."/>
            <person name="Locali E.C."/>
            <person name="Machado M.A."/>
            <person name="Madeira A.M."/>
            <person name="Martinez-Rossi N.M."/>
            <person name="Martins E.C."/>
            <person name="Meidanis J."/>
            <person name="Menck C.F."/>
            <person name="Miyaki C.Y."/>
            <person name="Moon D.H."/>
            <person name="Moreira L.M."/>
            <person name="Novo M.T."/>
            <person name="Okura V.K."/>
            <person name="Oliveira M.C."/>
            <person name="Oliveira V.R."/>
            <person name="Pereira H.A."/>
            <person name="Rossi A."/>
            <person name="Sena J.A."/>
            <person name="Silva C."/>
            <person name="de Souza R.F."/>
            <person name="Spinola L.A."/>
            <person name="Takita M.A."/>
            <person name="Tamura R.E."/>
            <person name="Teixeira E.C."/>
            <person name="Tezza R.I."/>
            <person name="Trindade dos Santos M."/>
            <person name="Truffi D."/>
            <person name="Tsai S.M."/>
            <person name="White F.F."/>
            <person name="Setubal J.C."/>
            <person name="Kitajima J.P."/>
        </authorList>
    </citation>
    <scope>NUCLEOTIDE SEQUENCE [LARGE SCALE GENOMIC DNA]</scope>
    <source>
        <strain evidence="3 4">306</strain>
    </source>
</reference>
<dbReference type="PANTHER" id="PTHR40469">
    <property type="entry name" value="SECRETED GLYCOSYL HYDROLASE"/>
    <property type="match status" value="1"/>
</dbReference>
<protein>
    <recommendedName>
        <fullName evidence="2">ThuA-like domain-containing protein</fullName>
    </recommendedName>
</protein>
<feature type="signal peptide" evidence="1">
    <location>
        <begin position="1"/>
        <end position="37"/>
    </location>
</feature>